<comment type="caution">
    <text evidence="1">The sequence shown here is derived from an EMBL/GenBank/DDBJ whole genome shotgun (WGS) entry which is preliminary data.</text>
</comment>
<evidence type="ECO:0000313" key="1">
    <source>
        <dbReference type="EMBL" id="KAK3266577.1"/>
    </source>
</evidence>
<sequence length="162" mass="18017">MKVFQRPKAAKCAEGGGASTGRKARWWEGGGLDRRGSVREVEGLDKARCGGEVEGLDSMQLVGGGGLECMQGVRGVEDGCMQVCAGKWRGLTRRKVCREVEKLDRAEDLLKFCSMFAHTPQVNVAFETKSVTKWMMPEEVKMIAKTLFHRKKSVAMEWCLLM</sequence>
<gene>
    <name evidence="1" type="ORF">CYMTET_24819</name>
</gene>
<organism evidence="1 2">
    <name type="scientific">Cymbomonas tetramitiformis</name>
    <dbReference type="NCBI Taxonomy" id="36881"/>
    <lineage>
        <taxon>Eukaryota</taxon>
        <taxon>Viridiplantae</taxon>
        <taxon>Chlorophyta</taxon>
        <taxon>Pyramimonadophyceae</taxon>
        <taxon>Pyramimonadales</taxon>
        <taxon>Pyramimonadaceae</taxon>
        <taxon>Cymbomonas</taxon>
    </lineage>
</organism>
<evidence type="ECO:0000313" key="2">
    <source>
        <dbReference type="Proteomes" id="UP001190700"/>
    </source>
</evidence>
<reference evidence="1 2" key="1">
    <citation type="journal article" date="2015" name="Genome Biol. Evol.">
        <title>Comparative Genomics of a Bacterivorous Green Alga Reveals Evolutionary Causalities and Consequences of Phago-Mixotrophic Mode of Nutrition.</title>
        <authorList>
            <person name="Burns J.A."/>
            <person name="Paasch A."/>
            <person name="Narechania A."/>
            <person name="Kim E."/>
        </authorList>
    </citation>
    <scope>NUCLEOTIDE SEQUENCE [LARGE SCALE GENOMIC DNA]</scope>
    <source>
        <strain evidence="1 2">PLY_AMNH</strain>
    </source>
</reference>
<name>A0AAE0FVM2_9CHLO</name>
<protein>
    <submittedName>
        <fullName evidence="1">Uncharacterized protein</fullName>
    </submittedName>
</protein>
<dbReference type="Proteomes" id="UP001190700">
    <property type="component" value="Unassembled WGS sequence"/>
</dbReference>
<keyword evidence="2" id="KW-1185">Reference proteome</keyword>
<proteinExistence type="predicted"/>
<dbReference type="AlphaFoldDB" id="A0AAE0FVM2"/>
<accession>A0AAE0FVM2</accession>
<dbReference type="EMBL" id="LGRX02012973">
    <property type="protein sequence ID" value="KAK3266577.1"/>
    <property type="molecule type" value="Genomic_DNA"/>
</dbReference>